<comment type="caution">
    <text evidence="3">The sequence shown here is derived from an EMBL/GenBank/DDBJ whole genome shotgun (WGS) entry which is preliminary data.</text>
</comment>
<keyword evidence="4" id="KW-1185">Reference proteome</keyword>
<dbReference type="RefSeq" id="WP_192791463.1">
    <property type="nucleotide sequence ID" value="NZ_JADBEK010000001.1"/>
</dbReference>
<reference evidence="3 4" key="1">
    <citation type="submission" date="2020-10" db="EMBL/GenBank/DDBJ databases">
        <title>Sequencing the genomes of 1000 actinobacteria strains.</title>
        <authorList>
            <person name="Klenk H.-P."/>
        </authorList>
    </citation>
    <scope>NUCLEOTIDE SEQUENCE [LARGE SCALE GENOMIC DNA]</scope>
    <source>
        <strain evidence="3 4">DSM 43173</strain>
    </source>
</reference>
<proteinExistence type="predicted"/>
<dbReference type="Proteomes" id="UP000633509">
    <property type="component" value="Unassembled WGS sequence"/>
</dbReference>
<name>A0ABR9MGZ1_9ACTN</name>
<comment type="subcellular location">
    <subcellularLocation>
        <location evidence="1">Cell membrane</location>
        <topology evidence="1">Lipid-anchor</topology>
    </subcellularLocation>
</comment>
<evidence type="ECO:0000313" key="4">
    <source>
        <dbReference type="Proteomes" id="UP000633509"/>
    </source>
</evidence>
<evidence type="ECO:0000256" key="1">
    <source>
        <dbReference type="ARBA" id="ARBA00004193"/>
    </source>
</evidence>
<dbReference type="Gene3D" id="3.40.190.10">
    <property type="entry name" value="Periplasmic binding protein-like II"/>
    <property type="match status" value="1"/>
</dbReference>
<protein>
    <submittedName>
        <fullName evidence="3">Peptide/nickel transport system substrate-binding protein</fullName>
    </submittedName>
</protein>
<dbReference type="PROSITE" id="PS51318">
    <property type="entry name" value="TAT"/>
    <property type="match status" value="1"/>
</dbReference>
<sequence length="660" mass="73569">MTQHPLTRRNLLRGGGLLLLTTASGCSFFDTSPDTGGAVQAADMSAKESPALAQLVKSGKLPPLEQRLPKNPLVVTPLKEPGAYGGTWASAIVGDDDIDWLINTIGYEPLVRLKPGTNGQKGAEDIVANVAEFEVKDGGREYVFRLREGLKWSDGQPCTADDLLFAFEDVATYHDLHTTGIYDLFLENGSTTERVKVEKVDERTVRYVYKEPKAGLLFQIAVATFERPGLSGFLLPKHYLKQFHKKYNPDADQLAKDQQLEDWTQLFMLKQDPWHNADQPTLHAWKVTNPIGKGTALVAERNPYYWKVDQQGRQLPYIDRYRAEVLGDVQVELLKIMNGEIGMQLRNFNTPENKPLVSQNAAKGKYRLFDVPSRLSNTMIIQFNQTVGDDDLRELFRNKDFRIGLSYAINRKEIIDGVYAGQGEPWQAAPSKRNVVYDEAFAKQYTEFDVAKANEHLDKAGLTKKDADGKRLGPDGKPLVVTVMASTEFPHHTEALEFVKKGWEAVGVGLRVDPVAGTLFTERTMANQPQASTYTCSDFDIITGTGGDHYYVPSNSGSARYAIRWAQWYGSKGKAGDEPPKEVRDQLEAFTTMRTEFDTTKAIESARKVIEIAAQQFYAIGISTYPEEYGIVSNGFKNVPDSMANALPTPGPTQPEQYSL</sequence>
<dbReference type="PANTHER" id="PTHR30290">
    <property type="entry name" value="PERIPLASMIC BINDING COMPONENT OF ABC TRANSPORTER"/>
    <property type="match status" value="1"/>
</dbReference>
<dbReference type="SUPFAM" id="SSF53850">
    <property type="entry name" value="Periplasmic binding protein-like II"/>
    <property type="match status" value="1"/>
</dbReference>
<dbReference type="InterPro" id="IPR039424">
    <property type="entry name" value="SBP_5"/>
</dbReference>
<dbReference type="InterPro" id="IPR023765">
    <property type="entry name" value="SBP_5_CS"/>
</dbReference>
<accession>A0ABR9MGZ1</accession>
<gene>
    <name evidence="3" type="ORF">H4W80_010066</name>
</gene>
<dbReference type="Gene3D" id="3.10.105.10">
    <property type="entry name" value="Dipeptide-binding Protein, Domain 3"/>
    <property type="match status" value="1"/>
</dbReference>
<dbReference type="InterPro" id="IPR006311">
    <property type="entry name" value="TAT_signal"/>
</dbReference>
<evidence type="ECO:0000259" key="2">
    <source>
        <dbReference type="Pfam" id="PF00496"/>
    </source>
</evidence>
<dbReference type="EMBL" id="JADBEK010000001">
    <property type="protein sequence ID" value="MBE1591808.1"/>
    <property type="molecule type" value="Genomic_DNA"/>
</dbReference>
<dbReference type="PANTHER" id="PTHR30290:SF62">
    <property type="entry name" value="OLIGOPEPTIDE ABC TRANSPORTER, PERIPLASMIC OLIGOPEPTIDE-BINDING PROTEIN"/>
    <property type="match status" value="1"/>
</dbReference>
<dbReference type="InterPro" id="IPR000914">
    <property type="entry name" value="SBP_5_dom"/>
</dbReference>
<feature type="domain" description="Solute-binding protein family 5" evidence="2">
    <location>
        <begin position="127"/>
        <end position="544"/>
    </location>
</feature>
<evidence type="ECO:0000313" key="3">
    <source>
        <dbReference type="EMBL" id="MBE1591808.1"/>
    </source>
</evidence>
<dbReference type="CDD" id="cd08500">
    <property type="entry name" value="PBP2_NikA_DppA_OppA_like_4"/>
    <property type="match status" value="1"/>
</dbReference>
<dbReference type="Pfam" id="PF00496">
    <property type="entry name" value="SBP_bac_5"/>
    <property type="match status" value="1"/>
</dbReference>
<dbReference type="PROSITE" id="PS01040">
    <property type="entry name" value="SBP_BACTERIAL_5"/>
    <property type="match status" value="1"/>
</dbReference>
<organism evidence="3 4">
    <name type="scientific">Nonomuraea angiospora</name>
    <dbReference type="NCBI Taxonomy" id="46172"/>
    <lineage>
        <taxon>Bacteria</taxon>
        <taxon>Bacillati</taxon>
        <taxon>Actinomycetota</taxon>
        <taxon>Actinomycetes</taxon>
        <taxon>Streptosporangiales</taxon>
        <taxon>Streptosporangiaceae</taxon>
        <taxon>Nonomuraea</taxon>
    </lineage>
</organism>